<dbReference type="KEGG" id="msil:METEAL_21220"/>
<accession>A0AA48H6Y4</accession>
<proteinExistence type="predicted"/>
<dbReference type="SUPFAM" id="SSF47413">
    <property type="entry name" value="lambda repressor-like DNA-binding domains"/>
    <property type="match status" value="1"/>
</dbReference>
<organism evidence="3 4">
    <name type="scientific">Mesoterricola silvestris</name>
    <dbReference type="NCBI Taxonomy" id="2927979"/>
    <lineage>
        <taxon>Bacteria</taxon>
        <taxon>Pseudomonadati</taxon>
        <taxon>Acidobacteriota</taxon>
        <taxon>Holophagae</taxon>
        <taxon>Holophagales</taxon>
        <taxon>Holophagaceae</taxon>
        <taxon>Mesoterricola</taxon>
    </lineage>
</organism>
<protein>
    <recommendedName>
        <fullName evidence="2">HTH cro/C1-type domain-containing protein</fullName>
    </recommendedName>
</protein>
<sequence length="168" mass="18860">MSTTSGELIRRARTEADMSQGELARRLGVTRSLICHWEAGRKTPKDLRLVLQTLGVPEAELPPLEASDHRAPNSHPPIPANLPPAGTADGDDERLVSLRTIVAFIHTFYEPRINNSRIYEWLADETLPPFPAYLNLLRKNNKGEPTLAFKKSQVRAWFETVIRPVKAS</sequence>
<dbReference type="Proteomes" id="UP001238179">
    <property type="component" value="Chromosome"/>
</dbReference>
<gene>
    <name evidence="3" type="ORF">METEAL_21220</name>
</gene>
<dbReference type="SMART" id="SM00530">
    <property type="entry name" value="HTH_XRE"/>
    <property type="match status" value="1"/>
</dbReference>
<dbReference type="Gene3D" id="1.10.260.40">
    <property type="entry name" value="lambda repressor-like DNA-binding domains"/>
    <property type="match status" value="1"/>
</dbReference>
<reference evidence="4" key="1">
    <citation type="journal article" date="2023" name="Int. J. Syst. Evol. Microbiol.">
        <title>Mesoterricola silvestris gen. nov., sp. nov., Mesoterricola sediminis sp. nov., Geothrix oryzae sp. nov., Geothrix edaphica sp. nov., Geothrix rubra sp. nov., and Geothrix limicola sp. nov., six novel members of Acidobacteriota isolated from soils.</title>
        <authorList>
            <person name="Itoh H."/>
            <person name="Sugisawa Y."/>
            <person name="Mise K."/>
            <person name="Xu Z."/>
            <person name="Kuniyasu M."/>
            <person name="Ushijima N."/>
            <person name="Kawano K."/>
            <person name="Kobayashi E."/>
            <person name="Shiratori Y."/>
            <person name="Masuda Y."/>
            <person name="Senoo K."/>
        </authorList>
    </citation>
    <scope>NUCLEOTIDE SEQUENCE [LARGE SCALE GENOMIC DNA]</scope>
    <source>
        <strain evidence="4">W79</strain>
    </source>
</reference>
<dbReference type="GO" id="GO:0003677">
    <property type="term" value="F:DNA binding"/>
    <property type="evidence" value="ECO:0007669"/>
    <property type="project" value="InterPro"/>
</dbReference>
<evidence type="ECO:0000313" key="3">
    <source>
        <dbReference type="EMBL" id="BDU72948.1"/>
    </source>
</evidence>
<dbReference type="PROSITE" id="PS50943">
    <property type="entry name" value="HTH_CROC1"/>
    <property type="match status" value="1"/>
</dbReference>
<dbReference type="EMBL" id="AP027080">
    <property type="protein sequence ID" value="BDU72948.1"/>
    <property type="molecule type" value="Genomic_DNA"/>
</dbReference>
<dbReference type="InterPro" id="IPR010982">
    <property type="entry name" value="Lambda_DNA-bd_dom_sf"/>
</dbReference>
<dbReference type="Pfam" id="PF13560">
    <property type="entry name" value="HTH_31"/>
    <property type="match status" value="1"/>
</dbReference>
<dbReference type="CDD" id="cd00093">
    <property type="entry name" value="HTH_XRE"/>
    <property type="match status" value="1"/>
</dbReference>
<evidence type="ECO:0000259" key="2">
    <source>
        <dbReference type="PROSITE" id="PS50943"/>
    </source>
</evidence>
<name>A0AA48H6Y4_9BACT</name>
<evidence type="ECO:0000313" key="4">
    <source>
        <dbReference type="Proteomes" id="UP001238179"/>
    </source>
</evidence>
<evidence type="ECO:0000256" key="1">
    <source>
        <dbReference type="SAM" id="MobiDB-lite"/>
    </source>
</evidence>
<keyword evidence="4" id="KW-1185">Reference proteome</keyword>
<dbReference type="AlphaFoldDB" id="A0AA48H6Y4"/>
<feature type="domain" description="HTH cro/C1-type" evidence="2">
    <location>
        <begin position="9"/>
        <end position="61"/>
    </location>
</feature>
<feature type="region of interest" description="Disordered" evidence="1">
    <location>
        <begin position="64"/>
        <end position="88"/>
    </location>
</feature>
<dbReference type="InterPro" id="IPR001387">
    <property type="entry name" value="Cro/C1-type_HTH"/>
</dbReference>